<dbReference type="NCBIfam" id="TIGR03934">
    <property type="entry name" value="TQXA_dom"/>
    <property type="match status" value="1"/>
</dbReference>
<evidence type="ECO:0000313" key="9">
    <source>
        <dbReference type="EMBL" id="MCF2530025.1"/>
    </source>
</evidence>
<keyword evidence="10" id="KW-1185">Reference proteome</keyword>
<organism evidence="9 10">
    <name type="scientific">Yinghuangia soli</name>
    <dbReference type="NCBI Taxonomy" id="2908204"/>
    <lineage>
        <taxon>Bacteria</taxon>
        <taxon>Bacillati</taxon>
        <taxon>Actinomycetota</taxon>
        <taxon>Actinomycetes</taxon>
        <taxon>Kitasatosporales</taxon>
        <taxon>Streptomycetaceae</taxon>
        <taxon>Yinghuangia</taxon>
    </lineage>
</organism>
<proteinExistence type="predicted"/>
<evidence type="ECO:0000256" key="1">
    <source>
        <dbReference type="ARBA" id="ARBA00022512"/>
    </source>
</evidence>
<name>A0AA41U1V9_9ACTN</name>
<evidence type="ECO:0000313" key="10">
    <source>
        <dbReference type="Proteomes" id="UP001165378"/>
    </source>
</evidence>
<dbReference type="EMBL" id="JAKFHA010000014">
    <property type="protein sequence ID" value="MCF2530025.1"/>
    <property type="molecule type" value="Genomic_DNA"/>
</dbReference>
<evidence type="ECO:0000256" key="5">
    <source>
        <dbReference type="SAM" id="MobiDB-lite"/>
    </source>
</evidence>
<dbReference type="Gene3D" id="1.10.150.480">
    <property type="match status" value="1"/>
</dbReference>
<gene>
    <name evidence="9" type="ORF">LZ495_22780</name>
</gene>
<reference evidence="9" key="1">
    <citation type="submission" date="2022-01" db="EMBL/GenBank/DDBJ databases">
        <title>Genome-Based Taxonomic Classification of the Phylum Actinobacteria.</title>
        <authorList>
            <person name="Gao Y."/>
        </authorList>
    </citation>
    <scope>NUCLEOTIDE SEQUENCE</scope>
    <source>
        <strain evidence="9">KLBMP 8922</strain>
    </source>
</reference>
<keyword evidence="2" id="KW-0964">Secreted</keyword>
<keyword evidence="4" id="KW-0572">Peptidoglycan-anchor</keyword>
<evidence type="ECO:0000256" key="2">
    <source>
        <dbReference type="ARBA" id="ARBA00022525"/>
    </source>
</evidence>
<feature type="signal peptide" evidence="7">
    <location>
        <begin position="1"/>
        <end position="35"/>
    </location>
</feature>
<dbReference type="PROSITE" id="PS50847">
    <property type="entry name" value="GRAM_POS_ANCHORING"/>
    <property type="match status" value="1"/>
</dbReference>
<dbReference type="Proteomes" id="UP001165378">
    <property type="component" value="Unassembled WGS sequence"/>
</dbReference>
<feature type="domain" description="Gram-positive cocci surface proteins LPxTG" evidence="8">
    <location>
        <begin position="441"/>
        <end position="479"/>
    </location>
</feature>
<sequence>MLRTQRRRTARLAAITTATALAVGAGLVTALPAAADGIDADYVGPVADQGMGIHVVDPKGKNPTPYAGVLSLKVKPGGELLSVYCIDYHNPVGAKDSYTEGEWASVWLGQPGREADGAKVKWILINSFPALSLTDLKAKSGVAGLDEKEAGAATQAAIWHFSDKVELDKAKEPNEDVEKLYDYLVGKADANTDTGSKFSLTLTPDNIAGKPSDKPGVGPLTVNTSGKGKDITAKLKNAPAGTKLVDKDGKEVTPATKLGDKDTLFIQPPAGSTAGEATVEVSGTSTVDIGRVFKGVANVKSADKTDSTQLLILAGVKPVKVDAAAAVKWAADGALPAFAAKESCVDGGVEVTATNNGDVDFKFTLDGKESVVKPGAPVKQLIKVAEDQAYEITILGADNKPLKVFKGVLDCKTESTTGGGGSTPAPSTPATPVPAPSGPQLAETGASGSDNTALYLSGAAVLLLGGGLVFFVVRRRSAA</sequence>
<feature type="transmembrane region" description="Helical" evidence="6">
    <location>
        <begin position="453"/>
        <end position="473"/>
    </location>
</feature>
<evidence type="ECO:0000259" key="8">
    <source>
        <dbReference type="PROSITE" id="PS50847"/>
    </source>
</evidence>
<keyword evidence="6" id="KW-1133">Transmembrane helix</keyword>
<keyword evidence="3 7" id="KW-0732">Signal</keyword>
<dbReference type="RefSeq" id="WP_235054700.1">
    <property type="nucleotide sequence ID" value="NZ_JAKFHA010000014.1"/>
</dbReference>
<evidence type="ECO:0000256" key="3">
    <source>
        <dbReference type="ARBA" id="ARBA00022729"/>
    </source>
</evidence>
<keyword evidence="1" id="KW-0134">Cell wall</keyword>
<feature type="chain" id="PRO_5041456204" evidence="7">
    <location>
        <begin position="36"/>
        <end position="479"/>
    </location>
</feature>
<dbReference type="InterPro" id="IPR013552">
    <property type="entry name" value="Thioester_dom"/>
</dbReference>
<dbReference type="InterPro" id="IPR023849">
    <property type="entry name" value="TQXA_dom"/>
</dbReference>
<feature type="region of interest" description="Disordered" evidence="5">
    <location>
        <begin position="206"/>
        <end position="225"/>
    </location>
</feature>
<feature type="compositionally biased region" description="Pro residues" evidence="5">
    <location>
        <begin position="426"/>
        <end position="437"/>
    </location>
</feature>
<keyword evidence="6" id="KW-0812">Transmembrane</keyword>
<keyword evidence="6" id="KW-0472">Membrane</keyword>
<evidence type="ECO:0000256" key="6">
    <source>
        <dbReference type="SAM" id="Phobius"/>
    </source>
</evidence>
<feature type="region of interest" description="Disordered" evidence="5">
    <location>
        <begin position="415"/>
        <end position="447"/>
    </location>
</feature>
<dbReference type="Pfam" id="PF08341">
    <property type="entry name" value="TED"/>
    <property type="match status" value="1"/>
</dbReference>
<dbReference type="AlphaFoldDB" id="A0AA41U1V9"/>
<comment type="caution">
    <text evidence="9">The sequence shown here is derived from an EMBL/GenBank/DDBJ whole genome shotgun (WGS) entry which is preliminary data.</text>
</comment>
<dbReference type="InterPro" id="IPR019931">
    <property type="entry name" value="LPXTG_anchor"/>
</dbReference>
<accession>A0AA41U1V9</accession>
<evidence type="ECO:0000256" key="7">
    <source>
        <dbReference type="SAM" id="SignalP"/>
    </source>
</evidence>
<protein>
    <submittedName>
        <fullName evidence="9">Thioester domain-containing protein</fullName>
    </submittedName>
</protein>
<evidence type="ECO:0000256" key="4">
    <source>
        <dbReference type="ARBA" id="ARBA00023088"/>
    </source>
</evidence>